<dbReference type="AlphaFoldDB" id="A0A317U555"/>
<evidence type="ECO:0000313" key="2">
    <source>
        <dbReference type="Proteomes" id="UP000247152"/>
    </source>
</evidence>
<name>A0A317U555_9GAMM</name>
<proteinExistence type="predicted"/>
<organism evidence="1 2">
    <name type="scientific">Legionella qingyii</name>
    <dbReference type="NCBI Taxonomy" id="2184757"/>
    <lineage>
        <taxon>Bacteria</taxon>
        <taxon>Pseudomonadati</taxon>
        <taxon>Pseudomonadota</taxon>
        <taxon>Gammaproteobacteria</taxon>
        <taxon>Legionellales</taxon>
        <taxon>Legionellaceae</taxon>
        <taxon>Legionella</taxon>
    </lineage>
</organism>
<protein>
    <submittedName>
        <fullName evidence="1">Uncharacterized protein</fullName>
    </submittedName>
</protein>
<sequence length="65" mass="7559">MVEMRQKEDVLLIVVNFNESVMQGRLEVIKEGPKHLVIVGIYHGSRKITNYKTLVILNDDFVQPY</sequence>
<accession>A0A317U555</accession>
<comment type="caution">
    <text evidence="1">The sequence shown here is derived from an EMBL/GenBank/DDBJ whole genome shotgun (WGS) entry which is preliminary data.</text>
</comment>
<reference evidence="1 2" key="1">
    <citation type="submission" date="2018-05" db="EMBL/GenBank/DDBJ databases">
        <title>Legionella qingyii sp.nov., whole genome shotgun sequence.</title>
        <authorList>
            <person name="Wu H."/>
            <person name="Zhu Q."/>
            <person name="Hu C."/>
        </authorList>
    </citation>
    <scope>NUCLEOTIDE SEQUENCE [LARGE SCALE GENOMIC DNA]</scope>
    <source>
        <strain evidence="1 2">HEB18</strain>
    </source>
</reference>
<dbReference type="EMBL" id="QHJG01000013">
    <property type="protein sequence ID" value="PWY55957.1"/>
    <property type="molecule type" value="Genomic_DNA"/>
</dbReference>
<evidence type="ECO:0000313" key="1">
    <source>
        <dbReference type="EMBL" id="PWY55957.1"/>
    </source>
</evidence>
<gene>
    <name evidence="1" type="ORF">DGG96_09490</name>
</gene>
<dbReference type="Proteomes" id="UP000247152">
    <property type="component" value="Unassembled WGS sequence"/>
</dbReference>